<dbReference type="SUPFAM" id="SSF56349">
    <property type="entry name" value="DNA breaking-rejoining enzymes"/>
    <property type="match status" value="1"/>
</dbReference>
<dbReference type="InterPro" id="IPR013762">
    <property type="entry name" value="Integrase-like_cat_sf"/>
</dbReference>
<sequence>MTGMRLGEATALTWKDIDFENKNLRVNKKLYYKNAKTYEFVEPKIASSIRIIELDDDTITFLKTWKERQDSLEGMLFVLTYNGTPTQKYTIRHIMRRHATIAGVHMIRIHGLRHSHACLYHSEKMHFESRRD</sequence>
<dbReference type="GO" id="GO:0006310">
    <property type="term" value="P:DNA recombination"/>
    <property type="evidence" value="ECO:0007669"/>
    <property type="project" value="UniProtKB-KW"/>
</dbReference>
<protein>
    <submittedName>
        <fullName evidence="3">Site-specific integrase</fullName>
    </submittedName>
</protein>
<dbReference type="Pfam" id="PF00589">
    <property type="entry name" value="Phage_integrase"/>
    <property type="match status" value="1"/>
</dbReference>
<dbReference type="Proteomes" id="UP000637757">
    <property type="component" value="Unassembled WGS sequence"/>
</dbReference>
<accession>A0A931AXJ7</accession>
<dbReference type="InterPro" id="IPR002104">
    <property type="entry name" value="Integrase_catalytic"/>
</dbReference>
<organism evidence="3 4">
    <name type="scientific">Enterococcus lacertideformus</name>
    <dbReference type="NCBI Taxonomy" id="2771493"/>
    <lineage>
        <taxon>Bacteria</taxon>
        <taxon>Bacillati</taxon>
        <taxon>Bacillota</taxon>
        <taxon>Bacilli</taxon>
        <taxon>Lactobacillales</taxon>
        <taxon>Enterococcaceae</taxon>
        <taxon>Enterococcus</taxon>
    </lineage>
</organism>
<dbReference type="Gene3D" id="1.10.443.10">
    <property type="entry name" value="Intergrase catalytic core"/>
    <property type="match status" value="1"/>
</dbReference>
<keyword evidence="1" id="KW-0233">DNA recombination</keyword>
<dbReference type="PROSITE" id="PS51898">
    <property type="entry name" value="TYR_RECOMBINASE"/>
    <property type="match status" value="1"/>
</dbReference>
<name>A0A931AXJ7_9ENTE</name>
<dbReference type="CDD" id="cd01189">
    <property type="entry name" value="INT_ICEBs1_C_like"/>
    <property type="match status" value="1"/>
</dbReference>
<gene>
    <name evidence="3" type="ORF">IC227_00675</name>
</gene>
<evidence type="ECO:0000313" key="4">
    <source>
        <dbReference type="Proteomes" id="UP000637757"/>
    </source>
</evidence>
<dbReference type="GO" id="GO:0015074">
    <property type="term" value="P:DNA integration"/>
    <property type="evidence" value="ECO:0007669"/>
    <property type="project" value="InterPro"/>
</dbReference>
<feature type="domain" description="Tyr recombinase" evidence="2">
    <location>
        <begin position="1"/>
        <end position="132"/>
    </location>
</feature>
<dbReference type="AlphaFoldDB" id="A0A931AXJ7"/>
<dbReference type="InterPro" id="IPR011010">
    <property type="entry name" value="DNA_brk_join_enz"/>
</dbReference>
<evidence type="ECO:0000259" key="2">
    <source>
        <dbReference type="PROSITE" id="PS51898"/>
    </source>
</evidence>
<keyword evidence="4" id="KW-1185">Reference proteome</keyword>
<evidence type="ECO:0000256" key="1">
    <source>
        <dbReference type="ARBA" id="ARBA00023172"/>
    </source>
</evidence>
<dbReference type="InterPro" id="IPR050090">
    <property type="entry name" value="Tyrosine_recombinase_XerCD"/>
</dbReference>
<reference evidence="3" key="1">
    <citation type="submission" date="2020-09" db="EMBL/GenBank/DDBJ databases">
        <title>Genomic insights into the novelty and pathogenicity of a unique biofilm-forming Enterococcus sp. bacteria (Enterococcus lacertideformus) identified in reptiles.</title>
        <authorList>
            <person name="Agius J.E."/>
            <person name="Phalen D.N."/>
            <person name="Rose K."/>
            <person name="Eden J.-S."/>
        </authorList>
    </citation>
    <scope>NUCLEOTIDE SEQUENCE</scope>
    <source>
        <strain evidence="3">PHRS 0518</strain>
    </source>
</reference>
<evidence type="ECO:0000313" key="3">
    <source>
        <dbReference type="EMBL" id="MBF8807189.1"/>
    </source>
</evidence>
<dbReference type="EMBL" id="JADAKE010000002">
    <property type="protein sequence ID" value="MBF8807189.1"/>
    <property type="molecule type" value="Genomic_DNA"/>
</dbReference>
<proteinExistence type="predicted"/>
<dbReference type="PANTHER" id="PTHR30349:SF64">
    <property type="entry name" value="PROPHAGE INTEGRASE INTD-RELATED"/>
    <property type="match status" value="1"/>
</dbReference>
<dbReference type="GO" id="GO:0003677">
    <property type="term" value="F:DNA binding"/>
    <property type="evidence" value="ECO:0007669"/>
    <property type="project" value="InterPro"/>
</dbReference>
<comment type="caution">
    <text evidence="3">The sequence shown here is derived from an EMBL/GenBank/DDBJ whole genome shotgun (WGS) entry which is preliminary data.</text>
</comment>
<dbReference type="PANTHER" id="PTHR30349">
    <property type="entry name" value="PHAGE INTEGRASE-RELATED"/>
    <property type="match status" value="1"/>
</dbReference>